<keyword evidence="6" id="KW-1185">Reference proteome</keyword>
<proteinExistence type="predicted"/>
<keyword evidence="1" id="KW-0235">DNA replication</keyword>
<dbReference type="PROSITE" id="PS50076">
    <property type="entry name" value="DNAJ_2"/>
    <property type="match status" value="1"/>
</dbReference>
<reference evidence="5 6" key="1">
    <citation type="submission" date="2022-10" db="EMBL/GenBank/DDBJ databases">
        <title>Draft genome assembly of moderately radiation resistant bacterium Metabacillus halosaccharovorans.</title>
        <authorList>
            <person name="Pal S."/>
            <person name="Gopinathan A."/>
        </authorList>
    </citation>
    <scope>NUCLEOTIDE SEQUENCE [LARGE SCALE GENOMIC DNA]</scope>
    <source>
        <strain evidence="5 6">VITHBRA001</strain>
    </source>
</reference>
<accession>A0ABT3DLG2</accession>
<evidence type="ECO:0000313" key="6">
    <source>
        <dbReference type="Proteomes" id="UP001526147"/>
    </source>
</evidence>
<dbReference type="RefSeq" id="WP_264144112.1">
    <property type="nucleotide sequence ID" value="NZ_JAOYEY010000048.1"/>
</dbReference>
<sequence length="217" mass="25431">MTILKMNEAVEMLTKAGVSENIRTLTIRKWIKEGKITSDDTNGASIDHQRTELKHHSLRDEKKEMIRQFQSQLKVQEGYIEGIKALHENSIKQREQLHQEISLLKKEKNDLQKEVDSLLKENIRLRNEIIQHKENSIHTNSSKAKEPKKETNPLQIRFPLQDYRDKLGLSKVSGKKEVMSAYKELLKLSHPDHGGQLKSFQYIKADFDQFKKEFKTR</sequence>
<organism evidence="5 6">
    <name type="scientific">Metabacillus halosaccharovorans</name>
    <dbReference type="NCBI Taxonomy" id="930124"/>
    <lineage>
        <taxon>Bacteria</taxon>
        <taxon>Bacillati</taxon>
        <taxon>Bacillota</taxon>
        <taxon>Bacilli</taxon>
        <taxon>Bacillales</taxon>
        <taxon>Bacillaceae</taxon>
        <taxon>Metabacillus</taxon>
    </lineage>
</organism>
<name>A0ABT3DLG2_9BACI</name>
<keyword evidence="3" id="KW-0175">Coiled coil</keyword>
<keyword evidence="2" id="KW-0346">Stress response</keyword>
<protein>
    <recommendedName>
        <fullName evidence="4">J domain-containing protein</fullName>
    </recommendedName>
</protein>
<evidence type="ECO:0000259" key="4">
    <source>
        <dbReference type="PROSITE" id="PS50076"/>
    </source>
</evidence>
<evidence type="ECO:0000256" key="1">
    <source>
        <dbReference type="ARBA" id="ARBA00022705"/>
    </source>
</evidence>
<dbReference type="EMBL" id="JAOYEY010000048">
    <property type="protein sequence ID" value="MCV9887894.1"/>
    <property type="molecule type" value="Genomic_DNA"/>
</dbReference>
<evidence type="ECO:0000256" key="3">
    <source>
        <dbReference type="SAM" id="Coils"/>
    </source>
</evidence>
<comment type="caution">
    <text evidence="5">The sequence shown here is derived from an EMBL/GenBank/DDBJ whole genome shotgun (WGS) entry which is preliminary data.</text>
</comment>
<dbReference type="Proteomes" id="UP001526147">
    <property type="component" value="Unassembled WGS sequence"/>
</dbReference>
<dbReference type="InterPro" id="IPR001623">
    <property type="entry name" value="DnaJ_domain"/>
</dbReference>
<feature type="coiled-coil region" evidence="3">
    <location>
        <begin position="87"/>
        <end position="135"/>
    </location>
</feature>
<dbReference type="Gene3D" id="1.10.287.110">
    <property type="entry name" value="DnaJ domain"/>
    <property type="match status" value="1"/>
</dbReference>
<evidence type="ECO:0000313" key="5">
    <source>
        <dbReference type="EMBL" id="MCV9887894.1"/>
    </source>
</evidence>
<dbReference type="InterPro" id="IPR036869">
    <property type="entry name" value="J_dom_sf"/>
</dbReference>
<dbReference type="SUPFAM" id="SSF46565">
    <property type="entry name" value="Chaperone J-domain"/>
    <property type="match status" value="1"/>
</dbReference>
<evidence type="ECO:0000256" key="2">
    <source>
        <dbReference type="ARBA" id="ARBA00023016"/>
    </source>
</evidence>
<feature type="domain" description="J" evidence="4">
    <location>
        <begin position="162"/>
        <end position="217"/>
    </location>
</feature>
<gene>
    <name evidence="5" type="ORF">OIH86_19805</name>
</gene>